<sequence length="399" mass="44156">MPNWGITNFTNPYMLASFGPYAWSSNYGYETQFNIFPDSMTPLMAQYAHGILNPNHISQWNPLFAFPIQSDFTNPQLSALGMQTAADAANAIFEQQVSGLKLSRSAQVISSVINGTENLLKSEELNDAQKGKIQAVLDKAEALKERVEQYQENSKASDADRAALKEELAAISTEADALCKEFREVCKEIKEEIKAAKDNGDDDKVEENDDKVDADGDKVNGNDGNTDGKDGKGDKVDGNDNNTDGDGDKVEYSAKYSQSQYQTSSVATSQGAAIAEELYKAIDGLSVRDDKHIAAMKKINKDNIMEVLDKWNMGHGKEFNESLVESLCADSSGIVEDYHIKHIADALKAKAGEEGVNVDEDYNAIQEKLEKRWFRDYEGIYEAINNMHKNLGGRPFEKK</sequence>
<proteinExistence type="predicted"/>
<evidence type="ECO:0000313" key="2">
    <source>
        <dbReference type="EMBL" id="HIS83408.1"/>
    </source>
</evidence>
<dbReference type="AlphaFoldDB" id="A0A9D1K4S0"/>
<dbReference type="Proteomes" id="UP000824139">
    <property type="component" value="Unassembled WGS sequence"/>
</dbReference>
<feature type="compositionally biased region" description="Basic and acidic residues" evidence="1">
    <location>
        <begin position="211"/>
        <end position="238"/>
    </location>
</feature>
<name>A0A9D1K4S0_9BACT</name>
<comment type="caution">
    <text evidence="2">The sequence shown here is derived from an EMBL/GenBank/DDBJ whole genome shotgun (WGS) entry which is preliminary data.</text>
</comment>
<feature type="region of interest" description="Disordered" evidence="1">
    <location>
        <begin position="197"/>
        <end position="256"/>
    </location>
</feature>
<feature type="compositionally biased region" description="Acidic residues" evidence="1">
    <location>
        <begin position="200"/>
        <end position="210"/>
    </location>
</feature>
<accession>A0A9D1K4S0</accession>
<reference evidence="2" key="1">
    <citation type="submission" date="2020-10" db="EMBL/GenBank/DDBJ databases">
        <authorList>
            <person name="Gilroy R."/>
        </authorList>
    </citation>
    <scope>NUCLEOTIDE SEQUENCE</scope>
    <source>
        <strain evidence="2">CHK152-2994</strain>
    </source>
</reference>
<evidence type="ECO:0000313" key="3">
    <source>
        <dbReference type="Proteomes" id="UP000824139"/>
    </source>
</evidence>
<evidence type="ECO:0000256" key="1">
    <source>
        <dbReference type="SAM" id="MobiDB-lite"/>
    </source>
</evidence>
<protein>
    <submittedName>
        <fullName evidence="2">Uncharacterized protein</fullName>
    </submittedName>
</protein>
<organism evidence="2 3">
    <name type="scientific">Candidatus Scatenecus faecavium</name>
    <dbReference type="NCBI Taxonomy" id="2840915"/>
    <lineage>
        <taxon>Bacteria</taxon>
        <taxon>Candidatus Scatenecus</taxon>
    </lineage>
</organism>
<dbReference type="EMBL" id="DVJO01000161">
    <property type="protein sequence ID" value="HIS83408.1"/>
    <property type="molecule type" value="Genomic_DNA"/>
</dbReference>
<gene>
    <name evidence="2" type="ORF">IAD41_07370</name>
</gene>
<reference evidence="2" key="2">
    <citation type="journal article" date="2021" name="PeerJ">
        <title>Extensive microbial diversity within the chicken gut microbiome revealed by metagenomics and culture.</title>
        <authorList>
            <person name="Gilroy R."/>
            <person name="Ravi A."/>
            <person name="Getino M."/>
            <person name="Pursley I."/>
            <person name="Horton D.L."/>
            <person name="Alikhan N.F."/>
            <person name="Baker D."/>
            <person name="Gharbi K."/>
            <person name="Hall N."/>
            <person name="Watson M."/>
            <person name="Adriaenssens E.M."/>
            <person name="Foster-Nyarko E."/>
            <person name="Jarju S."/>
            <person name="Secka A."/>
            <person name="Antonio M."/>
            <person name="Oren A."/>
            <person name="Chaudhuri R.R."/>
            <person name="La Ragione R."/>
            <person name="Hildebrand F."/>
            <person name="Pallen M.J."/>
        </authorList>
    </citation>
    <scope>NUCLEOTIDE SEQUENCE</scope>
    <source>
        <strain evidence="2">CHK152-2994</strain>
    </source>
</reference>